<sequence>MLMDIFRSPLYWQVRHMFKEIDYILEGQNAERFASLYGSYQFMLVPEEMITQLLRLLFYLFSWGILHQIQNTGVLDQNT</sequence>
<accession>A0A438GF81</accession>
<reference evidence="1 2" key="1">
    <citation type="journal article" date="2018" name="PLoS Genet.">
        <title>Population sequencing reveals clonal diversity and ancestral inbreeding in the grapevine cultivar Chardonnay.</title>
        <authorList>
            <person name="Roach M.J."/>
            <person name="Johnson D.L."/>
            <person name="Bohlmann J."/>
            <person name="van Vuuren H.J."/>
            <person name="Jones S.J."/>
            <person name="Pretorius I.S."/>
            <person name="Schmidt S.A."/>
            <person name="Borneman A.R."/>
        </authorList>
    </citation>
    <scope>NUCLEOTIDE SEQUENCE [LARGE SCALE GENOMIC DNA]</scope>
    <source>
        <strain evidence="2">cv. Chardonnay</strain>
        <tissue evidence="1">Leaf</tissue>
    </source>
</reference>
<dbReference type="Proteomes" id="UP000288805">
    <property type="component" value="Unassembled WGS sequence"/>
</dbReference>
<proteinExistence type="predicted"/>
<dbReference type="AlphaFoldDB" id="A0A438GF81"/>
<name>A0A438GF81_VITVI</name>
<comment type="caution">
    <text evidence="1">The sequence shown here is derived from an EMBL/GenBank/DDBJ whole genome shotgun (WGS) entry which is preliminary data.</text>
</comment>
<dbReference type="EMBL" id="QGNW01000452">
    <property type="protein sequence ID" value="RVW70865.1"/>
    <property type="molecule type" value="Genomic_DNA"/>
</dbReference>
<evidence type="ECO:0000313" key="1">
    <source>
        <dbReference type="EMBL" id="RVW70865.1"/>
    </source>
</evidence>
<gene>
    <name evidence="1" type="ORF">CK203_061416</name>
</gene>
<organism evidence="1 2">
    <name type="scientific">Vitis vinifera</name>
    <name type="common">Grape</name>
    <dbReference type="NCBI Taxonomy" id="29760"/>
    <lineage>
        <taxon>Eukaryota</taxon>
        <taxon>Viridiplantae</taxon>
        <taxon>Streptophyta</taxon>
        <taxon>Embryophyta</taxon>
        <taxon>Tracheophyta</taxon>
        <taxon>Spermatophyta</taxon>
        <taxon>Magnoliopsida</taxon>
        <taxon>eudicotyledons</taxon>
        <taxon>Gunneridae</taxon>
        <taxon>Pentapetalae</taxon>
        <taxon>rosids</taxon>
        <taxon>Vitales</taxon>
        <taxon>Vitaceae</taxon>
        <taxon>Viteae</taxon>
        <taxon>Vitis</taxon>
    </lineage>
</organism>
<evidence type="ECO:0000313" key="2">
    <source>
        <dbReference type="Proteomes" id="UP000288805"/>
    </source>
</evidence>
<protein>
    <submittedName>
        <fullName evidence="1">Uncharacterized protein</fullName>
    </submittedName>
</protein>